<keyword evidence="1" id="KW-1185">Reference proteome</keyword>
<dbReference type="InterPro" id="IPR053358">
    <property type="entry name" value="Diff-assoc_signaling"/>
</dbReference>
<dbReference type="PANTHER" id="PTHR34261">
    <property type="entry name" value="APC REGULATOR OF WNT-SIGNALING PATHWAY-RELATED"/>
    <property type="match status" value="1"/>
</dbReference>
<gene>
    <name evidence="2 3" type="primary">LOC100333266</name>
</gene>
<dbReference type="PANTHER" id="PTHR34261:SF1">
    <property type="entry name" value="TUBULIN POLYMERIZATION-PROMOTING PROTEIN"/>
    <property type="match status" value="1"/>
</dbReference>
<protein>
    <submittedName>
        <fullName evidence="2 3">Uncharacterized protein</fullName>
    </submittedName>
</protein>
<dbReference type="RefSeq" id="XP_021328358.2">
    <property type="nucleotide sequence ID" value="XM_021472683.3"/>
</dbReference>
<evidence type="ECO:0000313" key="3">
    <source>
        <dbReference type="RefSeq" id="XP_068074672.2"/>
    </source>
</evidence>
<dbReference type="OrthoDB" id="8913316at2759"/>
<organism evidence="1 3">
    <name type="scientific">Danio rerio</name>
    <name type="common">Zebrafish</name>
    <name type="synonym">Brachydanio rerio</name>
    <dbReference type="NCBI Taxonomy" id="7955"/>
    <lineage>
        <taxon>Eukaryota</taxon>
        <taxon>Metazoa</taxon>
        <taxon>Chordata</taxon>
        <taxon>Craniata</taxon>
        <taxon>Vertebrata</taxon>
        <taxon>Euteleostomi</taxon>
        <taxon>Actinopterygii</taxon>
        <taxon>Neopterygii</taxon>
        <taxon>Teleostei</taxon>
        <taxon>Ostariophysi</taxon>
        <taxon>Cypriniformes</taxon>
        <taxon>Danionidae</taxon>
        <taxon>Danioninae</taxon>
        <taxon>Danio</taxon>
    </lineage>
</organism>
<proteinExistence type="predicted"/>
<sequence>MERMNISLVLLLIFCSLSAGKTFWTYLGTRCVEDCKVYWGEYKCKTIDKDGQSQLMYCSPKENTDYWGRQCEGCEKHGYDYYWCNVGLFQWGYCGLVSIDNKHQGSQTGALCSSECRQSSKGYYYCVVEDELEFCSPNENTDYKNRQCKEDSPCGKHNNDYKWCAVEGGWGYCGLTEPKMFHHRTHKNDVCINECRYSKKNNYYWCDTVNSWEFCSPEVGVTVRGIPCHADHPCGLHGKSYHWCWNSENKRDYCGFIEPAECSYVTDTHLSSRTPENNLKDIVTCKTSKRVTTTISAEPASRDIADGRRFRQEVESLINQWHNGYLVDEARSNLIHSPIVRIDLKSPVNLNNRRYYNLQVLLNTSRKAYAGTIISQVLVPRGVPARYIRKAFLESLKLRARVHIDVYKNQV</sequence>
<accession>A0AB32TLA0</accession>
<dbReference type="Proteomes" id="UP000000437">
    <property type="component" value="Chromosome 3"/>
</dbReference>
<evidence type="ECO:0000313" key="2">
    <source>
        <dbReference type="RefSeq" id="XP_021328358.2"/>
    </source>
</evidence>
<dbReference type="RefSeq" id="XP_068074672.2">
    <property type="nucleotide sequence ID" value="XM_068218571.2"/>
</dbReference>
<evidence type="ECO:0000313" key="1">
    <source>
        <dbReference type="Proteomes" id="UP000000437"/>
    </source>
</evidence>
<name>A0AB32TLA0_DANRE</name>
<reference evidence="2 3" key="1">
    <citation type="submission" date="2025-08" db="UniProtKB">
        <authorList>
            <consortium name="RefSeq"/>
        </authorList>
    </citation>
    <scope>IDENTIFICATION</scope>
    <source>
        <strain evidence="2 3">Tuebingen</strain>
        <tissue evidence="2 3">Fibroblasts and whole tissue</tissue>
    </source>
</reference>